<evidence type="ECO:0000313" key="8">
    <source>
        <dbReference type="EMBL" id="MQS51750.1"/>
    </source>
</evidence>
<dbReference type="PRINTS" id="PR00719">
    <property type="entry name" value="LMWPTPASE"/>
</dbReference>
<evidence type="ECO:0000259" key="7">
    <source>
        <dbReference type="SMART" id="SM00226"/>
    </source>
</evidence>
<dbReference type="InterPro" id="IPR036196">
    <property type="entry name" value="Ptyr_pPase_sf"/>
</dbReference>
<dbReference type="CDD" id="cd16343">
    <property type="entry name" value="LMWPTP"/>
    <property type="match status" value="1"/>
</dbReference>
<keyword evidence="3" id="KW-0378">Hydrolase</keyword>
<feature type="active site" description="Proton donor" evidence="6">
    <location>
        <position position="123"/>
    </location>
</feature>
<dbReference type="GO" id="GO:0004725">
    <property type="term" value="F:protein tyrosine phosphatase activity"/>
    <property type="evidence" value="ECO:0007669"/>
    <property type="project" value="UniProtKB-EC"/>
</dbReference>
<dbReference type="OrthoDB" id="9784339at2"/>
<dbReference type="AlphaFoldDB" id="A0A5P0ZFC7"/>
<dbReference type="Gene3D" id="3.40.50.2300">
    <property type="match status" value="1"/>
</dbReference>
<reference evidence="8 9" key="1">
    <citation type="journal article" date="2019" name="Syst. Appl. Microbiol.">
        <title>Polyphasic characterization of two novel Lactobacillus spp. isolated from blown salami packages: Description of Lactobacillus halodurans sp. nov. and Lactobacillus salsicarnum sp. nov.</title>
        <authorList>
            <person name="Schuster J.A."/>
            <person name="Klingl A."/>
            <person name="Vogel R.F."/>
            <person name="Ehrmann M.A."/>
        </authorList>
    </citation>
    <scope>NUCLEOTIDE SEQUENCE [LARGE SCALE GENOMIC DNA]</scope>
    <source>
        <strain evidence="8 9">TMW 1.2118</strain>
    </source>
</reference>
<evidence type="ECO:0000256" key="4">
    <source>
        <dbReference type="ARBA" id="ARBA00022912"/>
    </source>
</evidence>
<evidence type="ECO:0000256" key="2">
    <source>
        <dbReference type="ARBA" id="ARBA00013064"/>
    </source>
</evidence>
<name>A0A5P0ZFC7_9LACO</name>
<dbReference type="PANTHER" id="PTHR11717">
    <property type="entry name" value="LOW MOLECULAR WEIGHT PROTEIN TYROSINE PHOSPHATASE"/>
    <property type="match status" value="1"/>
</dbReference>
<comment type="catalytic activity">
    <reaction evidence="5">
        <text>O-phospho-L-tyrosyl-[protein] + H2O = L-tyrosyl-[protein] + phosphate</text>
        <dbReference type="Rhea" id="RHEA:10684"/>
        <dbReference type="Rhea" id="RHEA-COMP:10136"/>
        <dbReference type="Rhea" id="RHEA-COMP:20101"/>
        <dbReference type="ChEBI" id="CHEBI:15377"/>
        <dbReference type="ChEBI" id="CHEBI:43474"/>
        <dbReference type="ChEBI" id="CHEBI:46858"/>
        <dbReference type="ChEBI" id="CHEBI:61978"/>
        <dbReference type="EC" id="3.1.3.48"/>
    </reaction>
</comment>
<dbReference type="InterPro" id="IPR023485">
    <property type="entry name" value="Ptyr_pPase"/>
</dbReference>
<feature type="domain" description="Phosphotyrosine protein phosphatase I" evidence="7">
    <location>
        <begin position="2"/>
        <end position="147"/>
    </location>
</feature>
<organism evidence="8 9">
    <name type="scientific">Companilactobacillus mishanensis</name>
    <dbReference type="NCBI Taxonomy" id="2486008"/>
    <lineage>
        <taxon>Bacteria</taxon>
        <taxon>Bacillati</taxon>
        <taxon>Bacillota</taxon>
        <taxon>Bacilli</taxon>
        <taxon>Lactobacillales</taxon>
        <taxon>Lactobacillaceae</taxon>
        <taxon>Companilactobacillus</taxon>
    </lineage>
</organism>
<evidence type="ECO:0000256" key="5">
    <source>
        <dbReference type="ARBA" id="ARBA00051722"/>
    </source>
</evidence>
<evidence type="ECO:0000256" key="6">
    <source>
        <dbReference type="PIRSR" id="PIRSR617867-1"/>
    </source>
</evidence>
<feature type="active site" description="Nucleophile" evidence="6">
    <location>
        <position position="8"/>
    </location>
</feature>
<gene>
    <name evidence="8" type="ORF">FHL02_01820</name>
</gene>
<evidence type="ECO:0000313" key="9">
    <source>
        <dbReference type="Proteomes" id="UP000380386"/>
    </source>
</evidence>
<feature type="active site" evidence="6">
    <location>
        <position position="14"/>
    </location>
</feature>
<dbReference type="EMBL" id="VDFM01000001">
    <property type="protein sequence ID" value="MQS51750.1"/>
    <property type="molecule type" value="Genomic_DNA"/>
</dbReference>
<dbReference type="Pfam" id="PF01451">
    <property type="entry name" value="LMWPc"/>
    <property type="match status" value="1"/>
</dbReference>
<evidence type="ECO:0000256" key="1">
    <source>
        <dbReference type="ARBA" id="ARBA00011063"/>
    </source>
</evidence>
<dbReference type="InterPro" id="IPR017867">
    <property type="entry name" value="Tyr_phospatase_low_mol_wt"/>
</dbReference>
<dbReference type="SUPFAM" id="SSF52788">
    <property type="entry name" value="Phosphotyrosine protein phosphatases I"/>
    <property type="match status" value="1"/>
</dbReference>
<proteinExistence type="inferred from homology"/>
<comment type="caution">
    <text evidence="8">The sequence shown here is derived from an EMBL/GenBank/DDBJ whole genome shotgun (WGS) entry which is preliminary data.</text>
</comment>
<dbReference type="Proteomes" id="UP000380386">
    <property type="component" value="Unassembled WGS sequence"/>
</dbReference>
<accession>A0A5P0ZFC7</accession>
<dbReference type="PANTHER" id="PTHR11717:SF7">
    <property type="entry name" value="LOW MOLECULAR WEIGHT PHOSPHOTYROSINE PROTEIN PHOSPHATASE"/>
    <property type="match status" value="1"/>
</dbReference>
<dbReference type="RefSeq" id="WP_153381867.1">
    <property type="nucleotide sequence ID" value="NZ_VDFL01000001.1"/>
</dbReference>
<comment type="similarity">
    <text evidence="1">Belongs to the low molecular weight phosphotyrosine protein phosphatase family.</text>
</comment>
<evidence type="ECO:0000256" key="3">
    <source>
        <dbReference type="ARBA" id="ARBA00022801"/>
    </source>
</evidence>
<dbReference type="EC" id="3.1.3.48" evidence="2"/>
<protein>
    <recommendedName>
        <fullName evidence="2">protein-tyrosine-phosphatase</fullName>
        <ecNumber evidence="2">3.1.3.48</ecNumber>
    </recommendedName>
</protein>
<keyword evidence="4" id="KW-0904">Protein phosphatase</keyword>
<dbReference type="SMART" id="SM00226">
    <property type="entry name" value="LMWPc"/>
    <property type="match status" value="1"/>
</dbReference>
<dbReference type="InterPro" id="IPR050438">
    <property type="entry name" value="LMW_PTPase"/>
</dbReference>
<sequence length="150" mass="17314">MKEIIFVCLGNICRSPMAEMMFDDLINKADLKSNINVESRSTSTYEIGNAPHSGAISELKRQNIPVIEHFAEQISDYDFRHADFIVGMDAQNIIDLKNMAPSGTEEKIFKAYDILDIDKEIEDPWFDHKFNRTFTQLEEVLPQWLEKVKA</sequence>